<dbReference type="EMBL" id="FOFA01000003">
    <property type="protein sequence ID" value="SEQ42716.1"/>
    <property type="molecule type" value="Genomic_DNA"/>
</dbReference>
<accession>A0A1H9FXV4</accession>
<dbReference type="AlphaFoldDB" id="A0A1H9FXV4"/>
<comment type="similarity">
    <text evidence="1">Belongs to the short-chain dehydrogenases/reductases (SDR) family.</text>
</comment>
<dbReference type="CDD" id="cd05233">
    <property type="entry name" value="SDR_c"/>
    <property type="match status" value="1"/>
</dbReference>
<reference evidence="4" key="1">
    <citation type="submission" date="2016-10" db="EMBL/GenBank/DDBJ databases">
        <authorList>
            <person name="Varghese N."/>
            <person name="Submissions S."/>
        </authorList>
    </citation>
    <scope>NUCLEOTIDE SEQUENCE [LARGE SCALE GENOMIC DNA]</scope>
    <source>
        <strain evidence="4">CGMCC 4.6856</strain>
    </source>
</reference>
<proteinExistence type="inferred from homology"/>
<protein>
    <submittedName>
        <fullName evidence="3">NADP-dependent 3-hydroxy acid dehydrogenase YdfG</fullName>
    </submittedName>
</protein>
<dbReference type="Pfam" id="PF00106">
    <property type="entry name" value="adh_short"/>
    <property type="match status" value="1"/>
</dbReference>
<organism evidence="3 4">
    <name type="scientific">Microlunatus flavus</name>
    <dbReference type="NCBI Taxonomy" id="1036181"/>
    <lineage>
        <taxon>Bacteria</taxon>
        <taxon>Bacillati</taxon>
        <taxon>Actinomycetota</taxon>
        <taxon>Actinomycetes</taxon>
        <taxon>Propionibacteriales</taxon>
        <taxon>Propionibacteriaceae</taxon>
        <taxon>Microlunatus</taxon>
    </lineage>
</organism>
<evidence type="ECO:0000313" key="3">
    <source>
        <dbReference type="EMBL" id="SEQ42716.1"/>
    </source>
</evidence>
<dbReference type="Proteomes" id="UP000198504">
    <property type="component" value="Unassembled WGS sequence"/>
</dbReference>
<dbReference type="SUPFAM" id="SSF51735">
    <property type="entry name" value="NAD(P)-binding Rossmann-fold domains"/>
    <property type="match status" value="1"/>
</dbReference>
<keyword evidence="4" id="KW-1185">Reference proteome</keyword>
<name>A0A1H9FXV4_9ACTN</name>
<sequence length="233" mass="24279">MQVHQALVVGATSEIGAAVATELSARTDRITLWGRDAERLRAAAAGCRSAHVRTREVDVSDDAAMATGLAALREDGPLGVAVWTPGLFDWADGQDSDPARWRALAEVNLTAPAVFTSLVLPDLVAAAPSALVYLGSGAGHVAYPHNAAYVATKHGLTGLARATYLDVRAHGVKVSLVSPGMVAAGGSLLAPMTDEQRAALLRPEDVAAAVAFVVDFPDRGCPTEIHLQPHRLP</sequence>
<dbReference type="PANTHER" id="PTHR43669">
    <property type="entry name" value="5-KETO-D-GLUCONATE 5-REDUCTASE"/>
    <property type="match status" value="1"/>
</dbReference>
<dbReference type="GO" id="GO:0016491">
    <property type="term" value="F:oxidoreductase activity"/>
    <property type="evidence" value="ECO:0007669"/>
    <property type="project" value="UniProtKB-KW"/>
</dbReference>
<dbReference type="InterPro" id="IPR002347">
    <property type="entry name" value="SDR_fam"/>
</dbReference>
<evidence type="ECO:0000256" key="2">
    <source>
        <dbReference type="ARBA" id="ARBA00023002"/>
    </source>
</evidence>
<gene>
    <name evidence="3" type="ORF">SAMN05421756_103427</name>
</gene>
<keyword evidence="2" id="KW-0560">Oxidoreductase</keyword>
<dbReference type="InterPro" id="IPR036291">
    <property type="entry name" value="NAD(P)-bd_dom_sf"/>
</dbReference>
<dbReference type="RefSeq" id="WP_170854069.1">
    <property type="nucleotide sequence ID" value="NZ_FOFA01000003.1"/>
</dbReference>
<evidence type="ECO:0000256" key="1">
    <source>
        <dbReference type="ARBA" id="ARBA00006484"/>
    </source>
</evidence>
<dbReference type="PANTHER" id="PTHR43669:SF6">
    <property type="entry name" value="DECAPRENYLPHOSPHORYL-2-KETO-BETA-D-ERYTHRO-PENTOSE REDUCTASE"/>
    <property type="match status" value="1"/>
</dbReference>
<dbReference type="STRING" id="1036181.SAMN05421756_103427"/>
<dbReference type="Gene3D" id="3.40.50.720">
    <property type="entry name" value="NAD(P)-binding Rossmann-like Domain"/>
    <property type="match status" value="1"/>
</dbReference>
<dbReference type="PRINTS" id="PR00081">
    <property type="entry name" value="GDHRDH"/>
</dbReference>
<evidence type="ECO:0000313" key="4">
    <source>
        <dbReference type="Proteomes" id="UP000198504"/>
    </source>
</evidence>